<evidence type="ECO:0008006" key="5">
    <source>
        <dbReference type="Google" id="ProtNLM"/>
    </source>
</evidence>
<protein>
    <recommendedName>
        <fullName evidence="5">DUF881 domain-containing protein</fullName>
    </recommendedName>
</protein>
<dbReference type="EMBL" id="AP019307">
    <property type="protein sequence ID" value="BBH16032.1"/>
    <property type="molecule type" value="Genomic_DNA"/>
</dbReference>
<comment type="similarity">
    <text evidence="1">Belongs to the UPF0749 family.</text>
</comment>
<dbReference type="OrthoDB" id="3211287at2"/>
<proteinExistence type="inferred from homology"/>
<evidence type="ECO:0000256" key="2">
    <source>
        <dbReference type="SAM" id="Coils"/>
    </source>
</evidence>
<keyword evidence="4" id="KW-1185">Reference proteome</keyword>
<dbReference type="Proteomes" id="UP000271573">
    <property type="component" value="Chromosome"/>
</dbReference>
<dbReference type="Gene3D" id="3.30.70.1880">
    <property type="entry name" value="Protein of unknown function DUF881"/>
    <property type="match status" value="1"/>
</dbReference>
<dbReference type="KEGG" id="nbe:Back2_03190"/>
<reference evidence="3 4" key="1">
    <citation type="submission" date="2018-11" db="EMBL/GenBank/DDBJ databases">
        <title>Complete genome sequence of Nocardioides baekrokdamisoli strain KCTC 39748.</title>
        <authorList>
            <person name="Kang S.W."/>
            <person name="Lee K.C."/>
            <person name="Kim K.K."/>
            <person name="Kim J.S."/>
            <person name="Kim D.S."/>
            <person name="Ko S.H."/>
            <person name="Yang S.H."/>
            <person name="Shin Y.K."/>
            <person name="Lee J.S."/>
        </authorList>
    </citation>
    <scope>NUCLEOTIDE SEQUENCE [LARGE SCALE GENOMIC DNA]</scope>
    <source>
        <strain evidence="3 4">KCTC 39748</strain>
    </source>
</reference>
<dbReference type="PANTHER" id="PTHR37313:SF2">
    <property type="entry name" value="UPF0749 PROTEIN YLXX"/>
    <property type="match status" value="1"/>
</dbReference>
<dbReference type="InterPro" id="IPR010273">
    <property type="entry name" value="DUF881"/>
</dbReference>
<evidence type="ECO:0000313" key="4">
    <source>
        <dbReference type="Proteomes" id="UP000271573"/>
    </source>
</evidence>
<organism evidence="3 4">
    <name type="scientific">Nocardioides baekrokdamisoli</name>
    <dbReference type="NCBI Taxonomy" id="1804624"/>
    <lineage>
        <taxon>Bacteria</taxon>
        <taxon>Bacillati</taxon>
        <taxon>Actinomycetota</taxon>
        <taxon>Actinomycetes</taxon>
        <taxon>Propionibacteriales</taxon>
        <taxon>Nocardioidaceae</taxon>
        <taxon>Nocardioides</taxon>
    </lineage>
</organism>
<dbReference type="Pfam" id="PF05949">
    <property type="entry name" value="DUF881"/>
    <property type="match status" value="1"/>
</dbReference>
<accession>A0A3G9ICE2</accession>
<evidence type="ECO:0000256" key="1">
    <source>
        <dbReference type="ARBA" id="ARBA00009108"/>
    </source>
</evidence>
<evidence type="ECO:0000313" key="3">
    <source>
        <dbReference type="EMBL" id="BBH16032.1"/>
    </source>
</evidence>
<name>A0A3G9ICE2_9ACTN</name>
<keyword evidence="2" id="KW-0175">Coiled coil</keyword>
<dbReference type="GO" id="GO:0005886">
    <property type="term" value="C:plasma membrane"/>
    <property type="evidence" value="ECO:0007669"/>
    <property type="project" value="TreeGrafter"/>
</dbReference>
<dbReference type="PANTHER" id="PTHR37313">
    <property type="entry name" value="UPF0749 PROTEIN RV1825"/>
    <property type="match status" value="1"/>
</dbReference>
<sequence>MPDGPKRSILFRGKRGQAVIAVLLAVLGFAAVTQVRTNSDDTNYSAYREQDLVDLLSALSATSERVQSQITQLEQTRLHLQQNTSDRQAALAQADKQLSDLKILAGTVPAQGPGIAITITDPDNGVATASVLDLIEELRSAGVEAMSFNDRVRVVADTAIDATGAGITVDGVQLHSPYVLTAIGDPTTLAGAVTFARGPEYILEHDVQGNPNGATVDVAQKPQVLVRPVVTR</sequence>
<gene>
    <name evidence="3" type="ORF">Back2_03190</name>
</gene>
<dbReference type="AlphaFoldDB" id="A0A3G9ICE2"/>
<feature type="coiled-coil region" evidence="2">
    <location>
        <begin position="56"/>
        <end position="83"/>
    </location>
</feature>